<dbReference type="OrthoDB" id="9790372at2"/>
<reference evidence="1 2" key="1">
    <citation type="submission" date="2016-10" db="EMBL/GenBank/DDBJ databases">
        <authorList>
            <person name="de Groot N.N."/>
        </authorList>
    </citation>
    <scope>NUCLEOTIDE SEQUENCE [LARGE SCALE GENOMIC DNA]</scope>
    <source>
        <strain evidence="1 2">CGMCC 4.6945</strain>
    </source>
</reference>
<gene>
    <name evidence="1" type="ORF">SAMN05421867_10875</name>
</gene>
<dbReference type="InterPro" id="IPR003772">
    <property type="entry name" value="YceD"/>
</dbReference>
<dbReference type="PANTHER" id="PTHR34374">
    <property type="entry name" value="LARGE RIBOSOMAL RNA SUBUNIT ACCUMULATION PROTEIN YCED HOMOLOG 1, CHLOROPLASTIC"/>
    <property type="match status" value="1"/>
</dbReference>
<evidence type="ECO:0000313" key="1">
    <source>
        <dbReference type="EMBL" id="SFB15076.1"/>
    </source>
</evidence>
<proteinExistence type="predicted"/>
<protein>
    <recommendedName>
        <fullName evidence="3">Metal-binding protein</fullName>
    </recommendedName>
</protein>
<dbReference type="STRING" id="988821.SAMN05421867_10875"/>
<dbReference type="EMBL" id="FOKA01000008">
    <property type="protein sequence ID" value="SFB15076.1"/>
    <property type="molecule type" value="Genomic_DNA"/>
</dbReference>
<keyword evidence="2" id="KW-1185">Reference proteome</keyword>
<evidence type="ECO:0000313" key="2">
    <source>
        <dbReference type="Proteomes" id="UP000199012"/>
    </source>
</evidence>
<name>A0A1I0YQL3_9CELL</name>
<accession>A0A1I0YQL3</accession>
<dbReference type="Proteomes" id="UP000199012">
    <property type="component" value="Unassembled WGS sequence"/>
</dbReference>
<dbReference type="RefSeq" id="WP_090032864.1">
    <property type="nucleotide sequence ID" value="NZ_BONM01000001.1"/>
</dbReference>
<evidence type="ECO:0008006" key="3">
    <source>
        <dbReference type="Google" id="ProtNLM"/>
    </source>
</evidence>
<sequence>MQRPAHLDPRSPLVLDTLELGRRPGSTRTVALTVAAPADLGTAVIGIPEGSDLALDLRLEAVMEGVLVSGHVRGRAVGECVRCLTEVVDDVDAPLQELYVYPERASAAADAGDDDEDVRELEGDLLDLEPALRDAVVTVLPFQPVCSPDCPGLCSECGARLADDPDHAHETTDPRWASLQGLLGHTDMKES</sequence>
<organism evidence="1 2">
    <name type="scientific">Cellulomonas marina</name>
    <dbReference type="NCBI Taxonomy" id="988821"/>
    <lineage>
        <taxon>Bacteria</taxon>
        <taxon>Bacillati</taxon>
        <taxon>Actinomycetota</taxon>
        <taxon>Actinomycetes</taxon>
        <taxon>Micrococcales</taxon>
        <taxon>Cellulomonadaceae</taxon>
        <taxon>Cellulomonas</taxon>
    </lineage>
</organism>
<dbReference type="AlphaFoldDB" id="A0A1I0YQL3"/>
<dbReference type="PANTHER" id="PTHR34374:SF1">
    <property type="entry name" value="LARGE RIBOSOMAL RNA SUBUNIT ACCUMULATION PROTEIN YCED HOMOLOG 1, CHLOROPLASTIC"/>
    <property type="match status" value="1"/>
</dbReference>
<dbReference type="Pfam" id="PF02620">
    <property type="entry name" value="YceD"/>
    <property type="match status" value="1"/>
</dbReference>